<dbReference type="Proteomes" id="UP000249287">
    <property type="component" value="Segment"/>
</dbReference>
<dbReference type="KEGG" id="vg:36842892"/>
<organism evidence="1">
    <name type="scientific">Pandoravirus neocaledonia</name>
    <dbReference type="NCBI Taxonomy" id="2107708"/>
    <lineage>
        <taxon>Viruses</taxon>
        <taxon>Pandoravirus</taxon>
    </lineage>
</organism>
<gene>
    <name evidence="1" type="ORF">pneo_cds_572</name>
</gene>
<reference evidence="1" key="1">
    <citation type="journal article" date="2018" name="Nat. Commun.">
        <title>Diversity and evolution of the emerging Pandoraviridae family.</title>
        <authorList>
            <person name="Legendre M."/>
            <person name="Fabre E."/>
            <person name="Poirot O."/>
            <person name="Jeudy S."/>
            <person name="Lartigue A."/>
            <person name="Alempic J.M."/>
            <person name="Beucher L."/>
            <person name="Philippe N."/>
            <person name="Bertaux L."/>
            <person name="Christo-Foroux E."/>
            <person name="Labadie K."/>
            <person name="Coute Y."/>
            <person name="Abergel C."/>
            <person name="Claverie J.M."/>
        </authorList>
    </citation>
    <scope>NUCLEOTIDE SEQUENCE [LARGE SCALE GENOMIC DNA]</scope>
    <source>
        <strain evidence="1">Neocaledonia</strain>
    </source>
</reference>
<protein>
    <submittedName>
        <fullName evidence="1">Uncharacterized protein</fullName>
    </submittedName>
</protein>
<dbReference type="RefSeq" id="YP_009482182.1">
    <property type="nucleotide sequence ID" value="NC_037666.1"/>
</dbReference>
<proteinExistence type="predicted"/>
<sequence>MATQMRRKLGRLLGLRRRRRATRSYEVLAEPYSPLLAELDALAHRPLHLCQRETGGTLFRLDPTAQTFVHCGFDVRARTFAPPETDKDDSAVTFKGRTHANRSWSVVVTRAEPRDLGTDYCARVRIGSQRDYDLVVCPDPCLLGSRAACAPL</sequence>
<dbReference type="GeneID" id="36842892"/>
<dbReference type="EMBL" id="MG011690">
    <property type="protein sequence ID" value="AVK76179.1"/>
    <property type="molecule type" value="Genomic_DNA"/>
</dbReference>
<accession>A0A2U7UCI3</accession>
<name>A0A2U7UCI3_9VIRU</name>
<evidence type="ECO:0000313" key="1">
    <source>
        <dbReference type="EMBL" id="AVK76179.1"/>
    </source>
</evidence>